<evidence type="ECO:0008006" key="7">
    <source>
        <dbReference type="Google" id="ProtNLM"/>
    </source>
</evidence>
<reference evidence="5 6" key="1">
    <citation type="submission" date="2024-06" db="EMBL/GenBank/DDBJ databases">
        <title>A chromosome-level genome assembly of beet webworm, Loxostege sticticalis.</title>
        <authorList>
            <person name="Zhang Y."/>
        </authorList>
    </citation>
    <scope>NUCLEOTIDE SEQUENCE [LARGE SCALE GENOMIC DNA]</scope>
    <source>
        <strain evidence="5">AQ026</strain>
        <tissue evidence="5">Whole body</tissue>
    </source>
</reference>
<dbReference type="PANTHER" id="PTHR12243:SF67">
    <property type="entry name" value="COREPRESSOR OF PANGOLIN, ISOFORM A-RELATED"/>
    <property type="match status" value="1"/>
</dbReference>
<comment type="caution">
    <text evidence="5">The sequence shown here is derived from an EMBL/GenBank/DDBJ whole genome shotgun (WGS) entry which is preliminary data.</text>
</comment>
<feature type="region of interest" description="Disordered" evidence="2">
    <location>
        <begin position="138"/>
        <end position="164"/>
    </location>
</feature>
<dbReference type="PROSITE" id="PS51029">
    <property type="entry name" value="MADF"/>
    <property type="match status" value="1"/>
</dbReference>
<dbReference type="Pfam" id="PF10545">
    <property type="entry name" value="MADF_DNA_bdg"/>
    <property type="match status" value="1"/>
</dbReference>
<dbReference type="PANTHER" id="PTHR12243">
    <property type="entry name" value="MADF DOMAIN TRANSCRIPTION FACTOR"/>
    <property type="match status" value="1"/>
</dbReference>
<dbReference type="Proteomes" id="UP001549920">
    <property type="component" value="Unassembled WGS sequence"/>
</dbReference>
<proteinExistence type="predicted"/>
<evidence type="ECO:0000313" key="5">
    <source>
        <dbReference type="EMBL" id="KAL0894506.1"/>
    </source>
</evidence>
<dbReference type="InterPro" id="IPR006578">
    <property type="entry name" value="MADF-dom"/>
</dbReference>
<protein>
    <recommendedName>
        <fullName evidence="7">MADF domain-containing protein</fullName>
    </recommendedName>
</protein>
<dbReference type="PROSITE" id="PS51031">
    <property type="entry name" value="BESS"/>
    <property type="match status" value="1"/>
</dbReference>
<evidence type="ECO:0000259" key="3">
    <source>
        <dbReference type="PROSITE" id="PS51029"/>
    </source>
</evidence>
<accession>A0ABR3IE20</accession>
<keyword evidence="1" id="KW-0539">Nucleus</keyword>
<dbReference type="SMART" id="SM00595">
    <property type="entry name" value="MADF"/>
    <property type="match status" value="1"/>
</dbReference>
<evidence type="ECO:0000256" key="2">
    <source>
        <dbReference type="SAM" id="MobiDB-lite"/>
    </source>
</evidence>
<dbReference type="Pfam" id="PF02944">
    <property type="entry name" value="BESS"/>
    <property type="match status" value="1"/>
</dbReference>
<evidence type="ECO:0000313" key="6">
    <source>
        <dbReference type="Proteomes" id="UP001549920"/>
    </source>
</evidence>
<feature type="domain" description="MADF" evidence="3">
    <location>
        <begin position="11"/>
        <end position="105"/>
    </location>
</feature>
<comment type="subcellular location">
    <subcellularLocation>
        <location evidence="1">Nucleus</location>
    </subcellularLocation>
</comment>
<evidence type="ECO:0000256" key="1">
    <source>
        <dbReference type="PROSITE-ProRule" id="PRU00371"/>
    </source>
</evidence>
<evidence type="ECO:0000259" key="4">
    <source>
        <dbReference type="PROSITE" id="PS51031"/>
    </source>
</evidence>
<feature type="domain" description="BESS" evidence="4">
    <location>
        <begin position="199"/>
        <end position="238"/>
    </location>
</feature>
<name>A0ABR3IE20_LOXSC</name>
<sequence length="246" mass="29112">MAMQFEYDPERLIEEVKKRPGIWDYENADHRAKNVRHQLWKEVVQELLQPDVKVTKSEMRELEIQLQKKWKSIRDCFQKYVQNPNKTRRPYIYFKHLQFLLKSDSPVVTPANEVVSSESDDQANQSKKWRFKRKLKLPKADETSDEDNDNGNFDNNDESRDYSNEGVDYEFPVKVAKVSKPSDEFAFANVDAQLKNENDDPDRLFLLSLLPHLKAVPEESRLNVKMDLMQVLRNPSYSVNRDQKIF</sequence>
<dbReference type="InterPro" id="IPR039353">
    <property type="entry name" value="TF_Adf1"/>
</dbReference>
<organism evidence="5 6">
    <name type="scientific">Loxostege sticticalis</name>
    <name type="common">Beet webworm moth</name>
    <dbReference type="NCBI Taxonomy" id="481309"/>
    <lineage>
        <taxon>Eukaryota</taxon>
        <taxon>Metazoa</taxon>
        <taxon>Ecdysozoa</taxon>
        <taxon>Arthropoda</taxon>
        <taxon>Hexapoda</taxon>
        <taxon>Insecta</taxon>
        <taxon>Pterygota</taxon>
        <taxon>Neoptera</taxon>
        <taxon>Endopterygota</taxon>
        <taxon>Lepidoptera</taxon>
        <taxon>Glossata</taxon>
        <taxon>Ditrysia</taxon>
        <taxon>Pyraloidea</taxon>
        <taxon>Crambidae</taxon>
        <taxon>Pyraustinae</taxon>
        <taxon>Loxostege</taxon>
    </lineage>
</organism>
<gene>
    <name evidence="5" type="ORF">ABMA27_013089</name>
</gene>
<dbReference type="InterPro" id="IPR004210">
    <property type="entry name" value="BESS_motif"/>
</dbReference>
<keyword evidence="6" id="KW-1185">Reference proteome</keyword>
<dbReference type="EMBL" id="JBEUOH010000004">
    <property type="protein sequence ID" value="KAL0894506.1"/>
    <property type="molecule type" value="Genomic_DNA"/>
</dbReference>